<evidence type="ECO:0000313" key="3">
    <source>
        <dbReference type="EMBL" id="KAF4654681.1"/>
    </source>
</evidence>
<keyword evidence="1" id="KW-0175">Coiled coil</keyword>
<name>A0A7J6KZN0_PEROL</name>
<dbReference type="Proteomes" id="UP000570595">
    <property type="component" value="Unassembled WGS sequence"/>
</dbReference>
<dbReference type="SUPFAM" id="SSF48403">
    <property type="entry name" value="Ankyrin repeat"/>
    <property type="match status" value="1"/>
</dbReference>
<reference evidence="4 5" key="1">
    <citation type="submission" date="2020-04" db="EMBL/GenBank/DDBJ databases">
        <title>Perkinsus olseni comparative genomics.</title>
        <authorList>
            <person name="Bogema D.R."/>
        </authorList>
    </citation>
    <scope>NUCLEOTIDE SEQUENCE [LARGE SCALE GENOMIC DNA]</scope>
    <source>
        <strain evidence="2">ATCC PRA-179</strain>
        <strain evidence="3">ATCC PRA-31</strain>
    </source>
</reference>
<dbReference type="EMBL" id="JABANN010000700">
    <property type="protein sequence ID" value="KAF4654681.1"/>
    <property type="molecule type" value="Genomic_DNA"/>
</dbReference>
<protein>
    <submittedName>
        <fullName evidence="2">Uncharacterized protein</fullName>
    </submittedName>
</protein>
<dbReference type="OrthoDB" id="423634at2759"/>
<evidence type="ECO:0000313" key="5">
    <source>
        <dbReference type="Proteomes" id="UP000572268"/>
    </source>
</evidence>
<organism evidence="2 4">
    <name type="scientific">Perkinsus olseni</name>
    <name type="common">Perkinsus atlanticus</name>
    <dbReference type="NCBI Taxonomy" id="32597"/>
    <lineage>
        <taxon>Eukaryota</taxon>
        <taxon>Sar</taxon>
        <taxon>Alveolata</taxon>
        <taxon>Perkinsozoa</taxon>
        <taxon>Perkinsea</taxon>
        <taxon>Perkinsida</taxon>
        <taxon>Perkinsidae</taxon>
        <taxon>Perkinsus</taxon>
    </lineage>
</organism>
<evidence type="ECO:0000256" key="1">
    <source>
        <dbReference type="SAM" id="Coils"/>
    </source>
</evidence>
<dbReference type="EMBL" id="JABAHT010000682">
    <property type="protein sequence ID" value="KAF4652815.1"/>
    <property type="molecule type" value="Genomic_DNA"/>
</dbReference>
<accession>A0A7J6KZN0</accession>
<feature type="coiled-coil region" evidence="1">
    <location>
        <begin position="613"/>
        <end position="640"/>
    </location>
</feature>
<proteinExistence type="predicted"/>
<comment type="caution">
    <text evidence="2">The sequence shown here is derived from an EMBL/GenBank/DDBJ whole genome shotgun (WGS) entry which is preliminary data.</text>
</comment>
<dbReference type="InterPro" id="IPR036770">
    <property type="entry name" value="Ankyrin_rpt-contain_sf"/>
</dbReference>
<dbReference type="Proteomes" id="UP000572268">
    <property type="component" value="Unassembled WGS sequence"/>
</dbReference>
<evidence type="ECO:0000313" key="2">
    <source>
        <dbReference type="EMBL" id="KAF4652815.1"/>
    </source>
</evidence>
<dbReference type="AlphaFoldDB" id="A0A7J6KZN0"/>
<dbReference type="Gene3D" id="1.25.40.20">
    <property type="entry name" value="Ankyrin repeat-containing domain"/>
    <property type="match status" value="1"/>
</dbReference>
<gene>
    <name evidence="3" type="ORF">FOL46_008640</name>
    <name evidence="2" type="ORF">FOZ61_009402</name>
</gene>
<evidence type="ECO:0000313" key="4">
    <source>
        <dbReference type="Proteomes" id="UP000570595"/>
    </source>
</evidence>
<sequence length="706" mass="77502">MVTSRPPVSTAAALPSAREVALAMCSEDDMALSNIHAEFRAVQESTGFLMDSGVSWMGTLSEALVRNAISGMRGGGLPERVGPREVQRVLSPSVLVEGDLSDAAEANLVLVIRLLARTKDAGRTAAHTIIPLAKVCSKPLSERALKLSREVKHLLPLEHRREIAGAISALQIGVYMQDAGVVGALLKVHDDAMSVVTEGDMAVAHFCVLKFATPRSRELLDTLRGLSSTEVAQTGEFIAEFLFALDFTNYLKTEKLLSLLDGEMVNLKARAPMLEYADYLPAGASVAHLLLVCFDRGIEGVCEVLPHLMSHWQAQLALQQDLGPVDVQCLDLVGSAPLLRSLQPLRPIAGVGEGASCLVDELIKFGARRSCTIMGLYRHLASRVRAQPTRCMCRCRVCSRWMTLTPDVEPLVWVNLARIAEGEDEVSRAEWMKYDRSQQLNELLVYRPDGTDDDEILKEMKRLLEEGADPNIPLEGRWASVEGLFPIHSCTSPMQVKLLHRSGADMNALCQGQTAADIALIRGDQETCRCLLLLGTSLTSTGVRRLLSMPRERALAMYPSRHLLPNGTGWPRKIEVLSERAHAAEDALYKLGGLFSNLDERRGSETRELHSNIESLENVVEVKREQLSALEKDVDEENNAARQGRLLARYRRKLACRCGAKVQYATVDCGHGLCENCRCKAGARCPECGQAIPKGFVQLSFLHSNT</sequence>